<comment type="caution">
    <text evidence="2">The sequence shown here is derived from an EMBL/GenBank/DDBJ whole genome shotgun (WGS) entry which is preliminary data.</text>
</comment>
<gene>
    <name evidence="2" type="ORF">J5W02_08205</name>
</gene>
<reference evidence="2 3" key="1">
    <citation type="submission" date="2021-03" db="EMBL/GenBank/DDBJ databases">
        <title>Caproiciproducens sp. nov. isolated from feces of cow.</title>
        <authorList>
            <person name="Choi J.-Y."/>
        </authorList>
    </citation>
    <scope>NUCLEOTIDE SEQUENCE [LARGE SCALE GENOMIC DNA]</scope>
    <source>
        <strain evidence="2 3">AGMB10547</strain>
    </source>
</reference>
<dbReference type="EMBL" id="JAGFNZ010000002">
    <property type="protein sequence ID" value="MBW7572796.1"/>
    <property type="molecule type" value="Genomic_DNA"/>
</dbReference>
<dbReference type="RefSeq" id="WP_219965175.1">
    <property type="nucleotide sequence ID" value="NZ_JAGFNZ010000002.1"/>
</dbReference>
<name>A0ABS7DNX8_9FIRM</name>
<keyword evidence="3" id="KW-1185">Reference proteome</keyword>
<organism evidence="2 3">
    <name type="scientific">Caproiciproducens faecalis</name>
    <dbReference type="NCBI Taxonomy" id="2820301"/>
    <lineage>
        <taxon>Bacteria</taxon>
        <taxon>Bacillati</taxon>
        <taxon>Bacillota</taxon>
        <taxon>Clostridia</taxon>
        <taxon>Eubacteriales</taxon>
        <taxon>Acutalibacteraceae</taxon>
        <taxon>Caproiciproducens</taxon>
    </lineage>
</organism>
<keyword evidence="1" id="KW-0732">Signal</keyword>
<sequence>MLKTTKKVVAAVLAVAMMAGITACKSDKSWAMKNDSLTAPIGVYIYNLYNAYQSAQTMVTDTSKPLLEQKIDGKDANTYIKEKALDATKSLFVMNDKMKELGLSLTADETKSISSNTDTQWAQASSTLEKYGISKASFNLAYSDYYTKYQKVFTALYGKGGKKEVPEADLKAYFEKNYTDFSYFLKPLYSSDASGSTVMITKAEQAALEKEFNNYAADIKAGKMTMQQAADAFKTSSKQTTEQLQSGTEILDSASGFPDDFISLLSSMKAGEVKAAEISGTYLVVMKNDITKKTTEQLGSESTRNAILAQMKGKEYSDELDKEAAAYTKITLNQQAIDSYKPSMFETKTSSAAAVSSAAAASAASTAESTASSK</sequence>
<dbReference type="PROSITE" id="PS51257">
    <property type="entry name" value="PROKAR_LIPOPROTEIN"/>
    <property type="match status" value="1"/>
</dbReference>
<feature type="chain" id="PRO_5045718636" evidence="1">
    <location>
        <begin position="26"/>
        <end position="374"/>
    </location>
</feature>
<evidence type="ECO:0000313" key="2">
    <source>
        <dbReference type="EMBL" id="MBW7572796.1"/>
    </source>
</evidence>
<feature type="signal peptide" evidence="1">
    <location>
        <begin position="1"/>
        <end position="25"/>
    </location>
</feature>
<proteinExistence type="predicted"/>
<evidence type="ECO:0000256" key="1">
    <source>
        <dbReference type="SAM" id="SignalP"/>
    </source>
</evidence>
<dbReference type="GO" id="GO:0016853">
    <property type="term" value="F:isomerase activity"/>
    <property type="evidence" value="ECO:0007669"/>
    <property type="project" value="UniProtKB-KW"/>
</dbReference>
<dbReference type="Proteomes" id="UP000719942">
    <property type="component" value="Unassembled WGS sequence"/>
</dbReference>
<protein>
    <submittedName>
        <fullName evidence="2">Peptidyl-prolyl cis-trans isomerase</fullName>
    </submittedName>
</protein>
<evidence type="ECO:0000313" key="3">
    <source>
        <dbReference type="Proteomes" id="UP000719942"/>
    </source>
</evidence>
<keyword evidence="2" id="KW-0413">Isomerase</keyword>
<accession>A0ABS7DNX8</accession>